<reference evidence="2 3" key="1">
    <citation type="submission" date="2018-01" db="EMBL/GenBank/DDBJ databases">
        <title>Genomic Encyclopedia of Type Strains, Phase III (KMG-III): the genomes of soil and plant-associated and newly described type strains.</title>
        <authorList>
            <person name="Whitman W."/>
        </authorList>
    </citation>
    <scope>NUCLEOTIDE SEQUENCE [LARGE SCALE GENOMIC DNA]</scope>
    <source>
        <strain evidence="2 3">HKI456</strain>
    </source>
</reference>
<proteinExistence type="predicted"/>
<dbReference type="Gene3D" id="3.10.450.40">
    <property type="match status" value="1"/>
</dbReference>
<dbReference type="Proteomes" id="UP000243096">
    <property type="component" value="Unassembled WGS sequence"/>
</dbReference>
<dbReference type="Pfam" id="PF04965">
    <property type="entry name" value="GPW_gp25"/>
    <property type="match status" value="1"/>
</dbReference>
<dbReference type="RefSeq" id="WP_158249436.1">
    <property type="nucleotide sequence ID" value="NZ_CP062178.1"/>
</dbReference>
<keyword evidence="3" id="KW-1185">Reference proteome</keyword>
<protein>
    <recommendedName>
        <fullName evidence="1">IraD/Gp25-like domain-containing protein</fullName>
    </recommendedName>
</protein>
<gene>
    <name evidence="2" type="ORF">B0O95_10227</name>
</gene>
<dbReference type="EMBL" id="PRDW01000002">
    <property type="protein sequence ID" value="PPB84630.1"/>
    <property type="molecule type" value="Genomic_DNA"/>
</dbReference>
<accession>A0A2P5KD49</accession>
<dbReference type="SUPFAM" id="SSF160719">
    <property type="entry name" value="gpW/gp25-like"/>
    <property type="match status" value="1"/>
</dbReference>
<dbReference type="AlphaFoldDB" id="A0A2P5KD49"/>
<dbReference type="InterPro" id="IPR007048">
    <property type="entry name" value="IraD/Gp25-like"/>
</dbReference>
<sequence>MANGPQDQLGCGWKFPVQFECVSGKPKAAQVTMSRDADNIRESLQVLFSTQPYERVMRAGYGCDLQTFVFENISDGLRTAIRQMISDAVQTYEPRGTLVSIDFRPDSNSPWTINIDIAYRIPLNNTVQHVGGKLNIGSPQGGWLAQ</sequence>
<comment type="caution">
    <text evidence="2">The sequence shown here is derived from an EMBL/GenBank/DDBJ whole genome shotgun (WGS) entry which is preliminary data.</text>
</comment>
<organism evidence="2 3">
    <name type="scientific">Mycetohabitans endofungorum</name>
    <dbReference type="NCBI Taxonomy" id="417203"/>
    <lineage>
        <taxon>Bacteria</taxon>
        <taxon>Pseudomonadati</taxon>
        <taxon>Pseudomonadota</taxon>
        <taxon>Betaproteobacteria</taxon>
        <taxon>Burkholderiales</taxon>
        <taxon>Burkholderiaceae</taxon>
        <taxon>Mycetohabitans</taxon>
    </lineage>
</organism>
<evidence type="ECO:0000259" key="1">
    <source>
        <dbReference type="Pfam" id="PF04965"/>
    </source>
</evidence>
<dbReference type="OrthoDB" id="9802846at2"/>
<evidence type="ECO:0000313" key="2">
    <source>
        <dbReference type="EMBL" id="PPB84630.1"/>
    </source>
</evidence>
<name>A0A2P5KD49_9BURK</name>
<evidence type="ECO:0000313" key="3">
    <source>
        <dbReference type="Proteomes" id="UP000243096"/>
    </source>
</evidence>
<feature type="domain" description="IraD/Gp25-like" evidence="1">
    <location>
        <begin position="36"/>
        <end position="125"/>
    </location>
</feature>